<protein>
    <submittedName>
        <fullName evidence="3">DUF305 domain-containing protein</fullName>
    </submittedName>
</protein>
<dbReference type="AlphaFoldDB" id="A0AAW9Q1B2"/>
<dbReference type="Gene3D" id="1.20.1260.10">
    <property type="match status" value="1"/>
</dbReference>
<dbReference type="EMBL" id="JAZBJZ010000060">
    <property type="protein sequence ID" value="MEE3717979.1"/>
    <property type="molecule type" value="Genomic_DNA"/>
</dbReference>
<feature type="domain" description="DUF305" evidence="2">
    <location>
        <begin position="85"/>
        <end position="228"/>
    </location>
</feature>
<gene>
    <name evidence="3" type="ORF">V2H45_14660</name>
</gene>
<keyword evidence="1" id="KW-0472">Membrane</keyword>
<dbReference type="RefSeq" id="WP_330484409.1">
    <property type="nucleotide sequence ID" value="NZ_JAZBJZ010000060.1"/>
</dbReference>
<feature type="transmembrane region" description="Helical" evidence="1">
    <location>
        <begin position="21"/>
        <end position="44"/>
    </location>
</feature>
<proteinExistence type="predicted"/>
<evidence type="ECO:0000256" key="1">
    <source>
        <dbReference type="SAM" id="Phobius"/>
    </source>
</evidence>
<dbReference type="PANTHER" id="PTHR36933">
    <property type="entry name" value="SLL0788 PROTEIN"/>
    <property type="match status" value="1"/>
</dbReference>
<keyword evidence="4" id="KW-1185">Reference proteome</keyword>
<evidence type="ECO:0000313" key="4">
    <source>
        <dbReference type="Proteomes" id="UP001333818"/>
    </source>
</evidence>
<dbReference type="Proteomes" id="UP001333818">
    <property type="component" value="Unassembled WGS sequence"/>
</dbReference>
<keyword evidence="1" id="KW-1133">Transmembrane helix</keyword>
<dbReference type="InterPro" id="IPR012347">
    <property type="entry name" value="Ferritin-like"/>
</dbReference>
<sequence>MNSKNPQDFARGHQTSPKKRKAWLLGMAGILVGSAAVGVVTNVVQAAPAQREPLSQTCTTPSPRMPGQMMHGQGMMMGMTGETADRHFIEMMIPHHEGAVQMADLALKLSKRPEIRQLAAAIKRDQTREIAQMGSWYKQWYNTTVPSSGTINHRGMMGMRNMMAADLKSLENAPDFDKAFIEEMIPHHKMALMMSSAIVDSDRAEMRNLSRAIVQSQSAEIEQMRQWYQTWYK</sequence>
<evidence type="ECO:0000259" key="2">
    <source>
        <dbReference type="Pfam" id="PF03713"/>
    </source>
</evidence>
<evidence type="ECO:0000313" key="3">
    <source>
        <dbReference type="EMBL" id="MEE3717979.1"/>
    </source>
</evidence>
<organism evidence="3 4">
    <name type="scientific">Tumidithrix elongata BACA0141</name>
    <dbReference type="NCBI Taxonomy" id="2716417"/>
    <lineage>
        <taxon>Bacteria</taxon>
        <taxon>Bacillati</taxon>
        <taxon>Cyanobacteriota</taxon>
        <taxon>Cyanophyceae</taxon>
        <taxon>Pseudanabaenales</taxon>
        <taxon>Pseudanabaenaceae</taxon>
        <taxon>Tumidithrix</taxon>
        <taxon>Tumidithrix elongata</taxon>
    </lineage>
</organism>
<name>A0AAW9Q1B2_9CYAN</name>
<reference evidence="3" key="1">
    <citation type="submission" date="2024-01" db="EMBL/GenBank/DDBJ databases">
        <title>Bank of Algae and Cyanobacteria of the Azores (BACA) strain genomes.</title>
        <authorList>
            <person name="Luz R."/>
            <person name="Cordeiro R."/>
            <person name="Fonseca A."/>
            <person name="Goncalves V."/>
        </authorList>
    </citation>
    <scope>NUCLEOTIDE SEQUENCE</scope>
    <source>
        <strain evidence="3">BACA0141</strain>
    </source>
</reference>
<keyword evidence="1" id="KW-0812">Transmembrane</keyword>
<dbReference type="PANTHER" id="PTHR36933:SF1">
    <property type="entry name" value="SLL0788 PROTEIN"/>
    <property type="match status" value="1"/>
</dbReference>
<accession>A0AAW9Q1B2</accession>
<comment type="caution">
    <text evidence="3">The sequence shown here is derived from an EMBL/GenBank/DDBJ whole genome shotgun (WGS) entry which is preliminary data.</text>
</comment>
<dbReference type="Pfam" id="PF03713">
    <property type="entry name" value="DUF305"/>
    <property type="match status" value="1"/>
</dbReference>
<dbReference type="InterPro" id="IPR005183">
    <property type="entry name" value="DUF305_CopM-like"/>
</dbReference>